<gene>
    <name evidence="11" type="ORF">Baya_12899</name>
</gene>
<keyword evidence="4" id="KW-0796">Tight junction</keyword>
<keyword evidence="8 10" id="KW-1133">Transmembrane helix</keyword>
<dbReference type="EMBL" id="VCAZ01000117">
    <property type="protein sequence ID" value="TSU37075.1"/>
    <property type="molecule type" value="Genomic_DNA"/>
</dbReference>
<dbReference type="InterPro" id="IPR004031">
    <property type="entry name" value="PMP22/EMP/MP20/Claudin"/>
</dbReference>
<name>A0A556V4F1_BAGYA</name>
<dbReference type="GO" id="GO:0005198">
    <property type="term" value="F:structural molecule activity"/>
    <property type="evidence" value="ECO:0007669"/>
    <property type="project" value="InterPro"/>
</dbReference>
<keyword evidence="5" id="KW-1003">Cell membrane</keyword>
<comment type="subcellular location">
    <subcellularLocation>
        <location evidence="1">Cell junction</location>
        <location evidence="1">Tight junction</location>
    </subcellularLocation>
    <subcellularLocation>
        <location evidence="2">Cell membrane</location>
        <topology evidence="2">Multi-pass membrane protein</topology>
    </subcellularLocation>
</comment>
<reference evidence="11 12" key="1">
    <citation type="journal article" date="2019" name="Genome Biol. Evol.">
        <title>Whole-Genome Sequencing of the Giant Devil Catfish, Bagarius yarrelli.</title>
        <authorList>
            <person name="Jiang W."/>
            <person name="Lv Y."/>
            <person name="Cheng L."/>
            <person name="Yang K."/>
            <person name="Chao B."/>
            <person name="Wang X."/>
            <person name="Li Y."/>
            <person name="Pan X."/>
            <person name="You X."/>
            <person name="Zhang Y."/>
            <person name="Yang J."/>
            <person name="Li J."/>
            <person name="Zhang X."/>
            <person name="Liu S."/>
            <person name="Sun C."/>
            <person name="Yang J."/>
            <person name="Shi Q."/>
        </authorList>
    </citation>
    <scope>NUCLEOTIDE SEQUENCE [LARGE SCALE GENOMIC DNA]</scope>
    <source>
        <strain evidence="11">JWS20170419001</strain>
        <tissue evidence="11">Muscle</tissue>
    </source>
</reference>
<evidence type="ECO:0000256" key="8">
    <source>
        <dbReference type="ARBA" id="ARBA00022989"/>
    </source>
</evidence>
<dbReference type="PRINTS" id="PR01077">
    <property type="entry name" value="CLAUDIN"/>
</dbReference>
<evidence type="ECO:0000313" key="11">
    <source>
        <dbReference type="EMBL" id="TSU37075.1"/>
    </source>
</evidence>
<dbReference type="GO" id="GO:0005923">
    <property type="term" value="C:bicellular tight junction"/>
    <property type="evidence" value="ECO:0007669"/>
    <property type="project" value="UniProtKB-SubCell"/>
</dbReference>
<dbReference type="PANTHER" id="PTHR12002">
    <property type="entry name" value="CLAUDIN"/>
    <property type="match status" value="1"/>
</dbReference>
<keyword evidence="7" id="KW-0965">Cell junction</keyword>
<comment type="similarity">
    <text evidence="3">Belongs to the claudin family.</text>
</comment>
<proteinExistence type="inferred from homology"/>
<evidence type="ECO:0000256" key="1">
    <source>
        <dbReference type="ARBA" id="ARBA00004435"/>
    </source>
</evidence>
<organism evidence="11 12">
    <name type="scientific">Bagarius yarrelli</name>
    <name type="common">Goonch</name>
    <name type="synonym">Bagrus yarrelli</name>
    <dbReference type="NCBI Taxonomy" id="175774"/>
    <lineage>
        <taxon>Eukaryota</taxon>
        <taxon>Metazoa</taxon>
        <taxon>Chordata</taxon>
        <taxon>Craniata</taxon>
        <taxon>Vertebrata</taxon>
        <taxon>Euteleostomi</taxon>
        <taxon>Actinopterygii</taxon>
        <taxon>Neopterygii</taxon>
        <taxon>Teleostei</taxon>
        <taxon>Ostariophysi</taxon>
        <taxon>Siluriformes</taxon>
        <taxon>Sisoridae</taxon>
        <taxon>Sisorinae</taxon>
        <taxon>Bagarius</taxon>
    </lineage>
</organism>
<dbReference type="Gene3D" id="1.20.140.150">
    <property type="match status" value="1"/>
</dbReference>
<evidence type="ECO:0000256" key="9">
    <source>
        <dbReference type="ARBA" id="ARBA00023136"/>
    </source>
</evidence>
<keyword evidence="12" id="KW-1185">Reference proteome</keyword>
<sequence length="229" mass="24780">MHTPASIVTGIVFAPLGLVLVFTAAITPQWREGHARLGRFGTGVGEPRGMELLLLRSDGLWESCLHVVHSELRECWPVSGPYQRDLRVRATRGLVLTSLFLCGSGIVLASVGARCWTDTPLRNVAGAGGMLVALAGVLSLMALSIYTHHLPKLGVELVSNMSDFQGLDLHKLPSLTLRPAGSLYFGWVGAWVQVLGGLALLFGVGRPQCSVHTRQVRREIVMKDYDVSC</sequence>
<dbReference type="GO" id="GO:0005886">
    <property type="term" value="C:plasma membrane"/>
    <property type="evidence" value="ECO:0007669"/>
    <property type="project" value="UniProtKB-SubCell"/>
</dbReference>
<feature type="transmembrane region" description="Helical" evidence="10">
    <location>
        <begin position="6"/>
        <end position="26"/>
    </location>
</feature>
<evidence type="ECO:0000256" key="10">
    <source>
        <dbReference type="SAM" id="Phobius"/>
    </source>
</evidence>
<keyword evidence="9 10" id="KW-0472">Membrane</keyword>
<evidence type="ECO:0000313" key="12">
    <source>
        <dbReference type="Proteomes" id="UP000319801"/>
    </source>
</evidence>
<evidence type="ECO:0000256" key="2">
    <source>
        <dbReference type="ARBA" id="ARBA00004651"/>
    </source>
</evidence>
<feature type="transmembrane region" description="Helical" evidence="10">
    <location>
        <begin position="125"/>
        <end position="146"/>
    </location>
</feature>
<accession>A0A556V4F1</accession>
<protein>
    <submittedName>
        <fullName evidence="11">Claudin-23</fullName>
    </submittedName>
</protein>
<dbReference type="OrthoDB" id="9924147at2759"/>
<evidence type="ECO:0000256" key="7">
    <source>
        <dbReference type="ARBA" id="ARBA00022949"/>
    </source>
</evidence>
<evidence type="ECO:0000256" key="6">
    <source>
        <dbReference type="ARBA" id="ARBA00022692"/>
    </source>
</evidence>
<feature type="transmembrane region" description="Helical" evidence="10">
    <location>
        <begin position="93"/>
        <end position="113"/>
    </location>
</feature>
<dbReference type="Pfam" id="PF00822">
    <property type="entry name" value="PMP22_Claudin"/>
    <property type="match status" value="1"/>
</dbReference>
<dbReference type="Proteomes" id="UP000319801">
    <property type="component" value="Unassembled WGS sequence"/>
</dbReference>
<keyword evidence="6 10" id="KW-0812">Transmembrane</keyword>
<dbReference type="InterPro" id="IPR006187">
    <property type="entry name" value="Claudin"/>
</dbReference>
<evidence type="ECO:0000256" key="5">
    <source>
        <dbReference type="ARBA" id="ARBA00022475"/>
    </source>
</evidence>
<evidence type="ECO:0000256" key="3">
    <source>
        <dbReference type="ARBA" id="ARBA00008295"/>
    </source>
</evidence>
<dbReference type="AlphaFoldDB" id="A0A556V4F1"/>
<comment type="caution">
    <text evidence="11">The sequence shown here is derived from an EMBL/GenBank/DDBJ whole genome shotgun (WGS) entry which is preliminary data.</text>
</comment>
<evidence type="ECO:0000256" key="4">
    <source>
        <dbReference type="ARBA" id="ARBA00022427"/>
    </source>
</evidence>
<feature type="transmembrane region" description="Helical" evidence="10">
    <location>
        <begin position="183"/>
        <end position="204"/>
    </location>
</feature>